<sequence>MKHHKQKSAILTHMLPMLKALENTGTYHMTNFQRGGRPET</sequence>
<proteinExistence type="predicted"/>
<organism evidence="1 2">
    <name type="scientific">Sediminicola luteus</name>
    <dbReference type="NCBI Taxonomy" id="319238"/>
    <lineage>
        <taxon>Bacteria</taxon>
        <taxon>Pseudomonadati</taxon>
        <taxon>Bacteroidota</taxon>
        <taxon>Flavobacteriia</taxon>
        <taxon>Flavobacteriales</taxon>
        <taxon>Flavobacteriaceae</taxon>
        <taxon>Sediminicola</taxon>
    </lineage>
</organism>
<accession>A0ABV2TXM6</accession>
<name>A0ABV2TXM6_9FLAO</name>
<reference evidence="1 2" key="1">
    <citation type="submission" date="2024-07" db="EMBL/GenBank/DDBJ databases">
        <title>The genome sequence of type strain Sediminicola luteus GDMCC 1.2596T.</title>
        <authorList>
            <person name="Liu Y."/>
        </authorList>
    </citation>
    <scope>NUCLEOTIDE SEQUENCE [LARGE SCALE GENOMIC DNA]</scope>
    <source>
        <strain evidence="1 2">GDMCC 1.2596</strain>
    </source>
</reference>
<protein>
    <submittedName>
        <fullName evidence="1">Uncharacterized protein</fullName>
    </submittedName>
</protein>
<dbReference type="EMBL" id="JBEWYP010000004">
    <property type="protein sequence ID" value="MET7029585.1"/>
    <property type="molecule type" value="Genomic_DNA"/>
</dbReference>
<dbReference type="RefSeq" id="WP_354618397.1">
    <property type="nucleotide sequence ID" value="NZ_JBEWYP010000004.1"/>
</dbReference>
<evidence type="ECO:0000313" key="1">
    <source>
        <dbReference type="EMBL" id="MET7029585.1"/>
    </source>
</evidence>
<gene>
    <name evidence="1" type="ORF">ABXZ32_09265</name>
</gene>
<comment type="caution">
    <text evidence="1">The sequence shown here is derived from an EMBL/GenBank/DDBJ whole genome shotgun (WGS) entry which is preliminary data.</text>
</comment>
<keyword evidence="2" id="KW-1185">Reference proteome</keyword>
<dbReference type="Proteomes" id="UP001549773">
    <property type="component" value="Unassembled WGS sequence"/>
</dbReference>
<evidence type="ECO:0000313" key="2">
    <source>
        <dbReference type="Proteomes" id="UP001549773"/>
    </source>
</evidence>